<dbReference type="PANTHER" id="PTHR33055:SF3">
    <property type="entry name" value="PUTATIVE TRANSPOSASE FOR IS117-RELATED"/>
    <property type="match status" value="1"/>
</dbReference>
<gene>
    <name evidence="3" type="ORF">U7230_08035</name>
</gene>
<keyword evidence="4" id="KW-1185">Reference proteome</keyword>
<dbReference type="InterPro" id="IPR002525">
    <property type="entry name" value="Transp_IS110-like_N"/>
</dbReference>
<evidence type="ECO:0000259" key="1">
    <source>
        <dbReference type="Pfam" id="PF01548"/>
    </source>
</evidence>
<dbReference type="PANTHER" id="PTHR33055">
    <property type="entry name" value="TRANSPOSASE FOR INSERTION SEQUENCE ELEMENT IS1111A"/>
    <property type="match status" value="1"/>
</dbReference>
<feature type="domain" description="Transposase IS110-like N-terminal" evidence="1">
    <location>
        <begin position="6"/>
        <end position="166"/>
    </location>
</feature>
<accession>A0ABZ1BTF2</accession>
<evidence type="ECO:0000259" key="2">
    <source>
        <dbReference type="Pfam" id="PF02371"/>
    </source>
</evidence>
<proteinExistence type="predicted"/>
<dbReference type="Pfam" id="PF01548">
    <property type="entry name" value="DEDD_Tnp_IS110"/>
    <property type="match status" value="1"/>
</dbReference>
<organism evidence="3 4">
    <name type="scientific">Carboxydichorda subterranea</name>
    <dbReference type="NCBI Taxonomy" id="3109565"/>
    <lineage>
        <taxon>Bacteria</taxon>
        <taxon>Bacillati</taxon>
        <taxon>Bacillota</taxon>
        <taxon>Limnochordia</taxon>
        <taxon>Limnochordales</taxon>
        <taxon>Geochordaceae</taxon>
        <taxon>Carboxydichorda</taxon>
    </lineage>
</organism>
<evidence type="ECO:0000313" key="4">
    <source>
        <dbReference type="Proteomes" id="UP001332192"/>
    </source>
</evidence>
<dbReference type="EMBL" id="CP141615">
    <property type="protein sequence ID" value="WRP16059.1"/>
    <property type="molecule type" value="Genomic_DNA"/>
</dbReference>
<protein>
    <submittedName>
        <fullName evidence="3">Transposase</fullName>
    </submittedName>
</protein>
<dbReference type="Proteomes" id="UP001332192">
    <property type="component" value="Chromosome"/>
</dbReference>
<dbReference type="InterPro" id="IPR047650">
    <property type="entry name" value="Transpos_IS110"/>
</dbReference>
<dbReference type="RefSeq" id="WP_324715332.1">
    <property type="nucleotide sequence ID" value="NZ_CP141615.1"/>
</dbReference>
<reference evidence="3 4" key="1">
    <citation type="journal article" date="2024" name="Front. Microbiol.">
        <title>Novel thermophilic genera Geochorda gen. nov. and Carboxydochorda gen. nov. from the deep terrestrial subsurface reveal the ecophysiological diversity in the class Limnochordia.</title>
        <authorList>
            <person name="Karnachuk O.V."/>
            <person name="Lukina A.P."/>
            <person name="Avakyan M.R."/>
            <person name="Kadnikov V.V."/>
            <person name="Begmatov S."/>
            <person name="Beletsky A.V."/>
            <person name="Vlasova K.G."/>
            <person name="Novikov A.A."/>
            <person name="Shcherbakova V.A."/>
            <person name="Mardanov A.V."/>
            <person name="Ravin N.V."/>
        </authorList>
    </citation>
    <scope>NUCLEOTIDE SEQUENCE [LARGE SCALE GENOMIC DNA]</scope>
    <source>
        <strain evidence="3 4">L945</strain>
    </source>
</reference>
<name>A0ABZ1BTF2_9FIRM</name>
<sequence length="437" mass="48408">MPTWMVGIDVGSKSAHTAQVLDDEQRPVRKTKFSHAITELEKFLNTMVSQAPQGTEFRFVLEPSGGVSKMLAYYLVDQGHAVFWAGAEQVKAMRAALGDKRRKTDRTDALALAHLGAHPEHLNRVVRPTGAHWEALRRGVKLEHKLAMLLGNVTKALKAAVDEAVPGLPAVLSDLDSPLTKAVYLHWTHASRLARQTPEALAEALERQSGKKVSLGLARELVQLGQQAVALGWIPAAPASGLDTVISTEWKLLQTIRDALERVQERNYALYRLLDPDGSVESLPGVGRVAAPAFLALAPLVQVLVHSRQLRDYSGWVPRVEASGLRKRHGRMSKAGPSWLKRILFLAADRARHSDPQLAFIYYRAMVMKGAPHAKAVCEVGVHLLDRIFTVLKEHRSYVLRNLEGQPITAAQARALAQQWKVPEEVRQRQRRRNAAA</sequence>
<evidence type="ECO:0000313" key="3">
    <source>
        <dbReference type="EMBL" id="WRP16059.1"/>
    </source>
</evidence>
<dbReference type="Pfam" id="PF02371">
    <property type="entry name" value="Transposase_20"/>
    <property type="match status" value="1"/>
</dbReference>
<feature type="domain" description="Transposase IS116/IS110/IS902 C-terminal" evidence="2">
    <location>
        <begin position="280"/>
        <end position="358"/>
    </location>
</feature>
<dbReference type="InterPro" id="IPR003346">
    <property type="entry name" value="Transposase_20"/>
</dbReference>